<dbReference type="EMBL" id="JABFOF010000001">
    <property type="protein sequence ID" value="KAG2409939.1"/>
    <property type="molecule type" value="Genomic_DNA"/>
</dbReference>
<dbReference type="PROSITE" id="PS00107">
    <property type="entry name" value="PROTEIN_KINASE_ATP"/>
    <property type="match status" value="1"/>
</dbReference>
<protein>
    <submittedName>
        <fullName evidence="3">G-type lectin S-receptor-like serine/threonine-protein</fullName>
    </submittedName>
</protein>
<dbReference type="InterPro" id="IPR051343">
    <property type="entry name" value="G-type_lectin_kinases/EP1-like"/>
</dbReference>
<comment type="caution">
    <text evidence="3">The sequence shown here is derived from an EMBL/GenBank/DDBJ whole genome shotgun (WGS) entry which is preliminary data.</text>
</comment>
<feature type="binding site" evidence="2">
    <location>
        <position position="145"/>
    </location>
    <ligand>
        <name>ATP</name>
        <dbReference type="ChEBI" id="CHEBI:30616"/>
    </ligand>
</feature>
<dbReference type="SUPFAM" id="SSF56112">
    <property type="entry name" value="Protein kinase-like (PK-like)"/>
    <property type="match status" value="1"/>
</dbReference>
<dbReference type="Gene3D" id="3.30.200.20">
    <property type="entry name" value="Phosphorylase Kinase, domain 1"/>
    <property type="match status" value="1"/>
</dbReference>
<dbReference type="InterPro" id="IPR017441">
    <property type="entry name" value="Protein_kinase_ATP_BS"/>
</dbReference>
<name>A0A8T0LCL1_PHAAN</name>
<dbReference type="InterPro" id="IPR011009">
    <property type="entry name" value="Kinase-like_dom_sf"/>
</dbReference>
<dbReference type="PANTHER" id="PTHR47976">
    <property type="entry name" value="G-TYPE LECTIN S-RECEPTOR-LIKE SERINE/THREONINE-PROTEIN KINASE SD2-5"/>
    <property type="match status" value="1"/>
</dbReference>
<evidence type="ECO:0000313" key="4">
    <source>
        <dbReference type="Proteomes" id="UP000743370"/>
    </source>
</evidence>
<dbReference type="AlphaFoldDB" id="A0A8T0LCL1"/>
<accession>A0A8T0LCL1</accession>
<gene>
    <name evidence="3" type="ORF">HKW66_Vig0006040</name>
</gene>
<evidence type="ECO:0000256" key="2">
    <source>
        <dbReference type="PROSITE-ProRule" id="PRU10141"/>
    </source>
</evidence>
<dbReference type="PANTHER" id="PTHR47976:SF114">
    <property type="entry name" value="RECEPTOR-LIKE SERINE_THREONINE-PROTEIN KINASE"/>
    <property type="match status" value="1"/>
</dbReference>
<organism evidence="3 4">
    <name type="scientific">Phaseolus angularis</name>
    <name type="common">Azuki bean</name>
    <name type="synonym">Vigna angularis</name>
    <dbReference type="NCBI Taxonomy" id="3914"/>
    <lineage>
        <taxon>Eukaryota</taxon>
        <taxon>Viridiplantae</taxon>
        <taxon>Streptophyta</taxon>
        <taxon>Embryophyta</taxon>
        <taxon>Tracheophyta</taxon>
        <taxon>Spermatophyta</taxon>
        <taxon>Magnoliopsida</taxon>
        <taxon>eudicotyledons</taxon>
        <taxon>Gunneridae</taxon>
        <taxon>Pentapetalae</taxon>
        <taxon>rosids</taxon>
        <taxon>fabids</taxon>
        <taxon>Fabales</taxon>
        <taxon>Fabaceae</taxon>
        <taxon>Papilionoideae</taxon>
        <taxon>50 kb inversion clade</taxon>
        <taxon>NPAAA clade</taxon>
        <taxon>indigoferoid/millettioid clade</taxon>
        <taxon>Phaseoleae</taxon>
        <taxon>Vigna</taxon>
    </lineage>
</organism>
<keyword evidence="1" id="KW-0732">Signal</keyword>
<evidence type="ECO:0000256" key="1">
    <source>
        <dbReference type="ARBA" id="ARBA00022729"/>
    </source>
</evidence>
<reference evidence="3 4" key="1">
    <citation type="submission" date="2020-05" db="EMBL/GenBank/DDBJ databases">
        <title>Vigna angularis (adzuki bean) Var. LongXiaoDou No. 4 denovo assembly.</title>
        <authorList>
            <person name="Xiang H."/>
        </authorList>
    </citation>
    <scope>NUCLEOTIDE SEQUENCE [LARGE SCALE GENOMIC DNA]</scope>
    <source>
        <tissue evidence="3">Leaf</tissue>
    </source>
</reference>
<keyword evidence="2" id="KW-0547">Nucleotide-binding</keyword>
<dbReference type="GO" id="GO:0005524">
    <property type="term" value="F:ATP binding"/>
    <property type="evidence" value="ECO:0007669"/>
    <property type="project" value="UniProtKB-UniRule"/>
</dbReference>
<evidence type="ECO:0000313" key="3">
    <source>
        <dbReference type="EMBL" id="KAG2409939.1"/>
    </source>
</evidence>
<keyword evidence="2" id="KW-0067">ATP-binding</keyword>
<proteinExistence type="predicted"/>
<sequence length="169" mass="18554">MTNDPISIEPLSGKFQAAHPCILPNSTLLQPFSKTDLAGCQTSCRENCSCLAMSRVKEVLARVLGVVEVAISTPYQRRKQRVPESPSDGSEETNFLENLTSMPIRYSYKDLETATNKFSVKLGQGGFGSVYKGVLADGTQIVVKKLESIGQGKKEFRAEVYTNNNSKQN</sequence>
<dbReference type="Proteomes" id="UP000743370">
    <property type="component" value="Unassembled WGS sequence"/>
</dbReference>